<dbReference type="GO" id="GO:0005634">
    <property type="term" value="C:nucleus"/>
    <property type="evidence" value="ECO:0007669"/>
    <property type="project" value="TreeGrafter"/>
</dbReference>
<feature type="binding site" evidence="5">
    <location>
        <position position="278"/>
    </location>
    <ligand>
        <name>substrate</name>
    </ligand>
</feature>
<feature type="domain" description="PARG catalytic Macro" evidence="6">
    <location>
        <begin position="231"/>
        <end position="425"/>
    </location>
</feature>
<evidence type="ECO:0000313" key="8">
    <source>
        <dbReference type="EMBL" id="KAG2387200.1"/>
    </source>
</evidence>
<dbReference type="InterPro" id="IPR046372">
    <property type="entry name" value="PARG_cat_C"/>
</dbReference>
<dbReference type="GO" id="GO:0009225">
    <property type="term" value="P:nucleotide-sugar metabolic process"/>
    <property type="evidence" value="ECO:0007669"/>
    <property type="project" value="TreeGrafter"/>
</dbReference>
<sequence>MISRPLRVQQQEAQADLVEMPFEYSHWDFIKSTLTPLVNGTPSKKQVLLAIGAILSERKNDLSGATTTSLDQFSENSSSVLCLSHALDLFEEQYYPDDYNSEKSFIRTVIPFVANLVLDTEKYVPSKSLKYLKMGMMDTVEVSKVGAACLLANSFFCTWKRISNDALWEVFPSINYDEMFCEHPNYRPQLAKCLMLLNYFARIHESFALICQNPNLKIKFSRVCLSVNDIPDFANSSLPLTEIEVHSEGSISDSKDALQMDFANKYIGGASISFGCVQEEIEFSLCPEMNVARLICQVMQDNESILITGAEQFSSHKGYAFTLDYGGNYMDTNKDSNGNSLKETSAIDALVFNRITAHSQWQKSNIDREIIKAYAGFCHSSRQKISTGCGAFLGDKELKSLIQTVAAAQARKDLIYYTFKTQALDDHLANLVNSMRKKGVTVGQLYQALCSIISTASSSSNSLPETFKAVKGILRL</sequence>
<keyword evidence="3" id="KW-0378">Hydrolase</keyword>
<evidence type="ECO:0000256" key="1">
    <source>
        <dbReference type="ARBA" id="ARBA00009545"/>
    </source>
</evidence>
<dbReference type="GeneID" id="68093988"/>
<accession>A0AA88GQU4</accession>
<evidence type="ECO:0000256" key="3">
    <source>
        <dbReference type="ARBA" id="ARBA00022801"/>
    </source>
</evidence>
<evidence type="ECO:0000259" key="6">
    <source>
        <dbReference type="Pfam" id="PF05028"/>
    </source>
</evidence>
<dbReference type="PANTHER" id="PTHR12837:SF0">
    <property type="entry name" value="POLY(ADP-RIBOSE) GLYCOHYDROLASE"/>
    <property type="match status" value="1"/>
</dbReference>
<dbReference type="InterPro" id="IPR048362">
    <property type="entry name" value="PARG_helical"/>
</dbReference>
<name>A0AA88GQU4_NAELO</name>
<evidence type="ECO:0000259" key="7">
    <source>
        <dbReference type="Pfam" id="PF20811"/>
    </source>
</evidence>
<feature type="binding site" evidence="5">
    <location>
        <position position="319"/>
    </location>
    <ligand>
        <name>substrate</name>
    </ligand>
</feature>
<dbReference type="GO" id="GO:0004649">
    <property type="term" value="F:poly(ADP-ribose) glycohydrolase activity"/>
    <property type="evidence" value="ECO:0007669"/>
    <property type="project" value="UniProtKB-EC"/>
</dbReference>
<protein>
    <recommendedName>
        <fullName evidence="2">poly(ADP-ribose) glycohydrolase</fullName>
        <ecNumber evidence="2">3.2.1.143</ecNumber>
    </recommendedName>
</protein>
<feature type="active site" evidence="4">
    <location>
        <position position="261"/>
    </location>
</feature>
<dbReference type="InterPro" id="IPR007724">
    <property type="entry name" value="Poly_GlycHdrlase"/>
</dbReference>
<dbReference type="RefSeq" id="XP_044551192.1">
    <property type="nucleotide sequence ID" value="XM_044690850.1"/>
</dbReference>
<evidence type="ECO:0000256" key="2">
    <source>
        <dbReference type="ARBA" id="ARBA00012255"/>
    </source>
</evidence>
<dbReference type="EC" id="3.2.1.143" evidence="2"/>
<feature type="active site" evidence="4">
    <location>
        <position position="279"/>
    </location>
</feature>
<dbReference type="Pfam" id="PF05028">
    <property type="entry name" value="PARG_cat_C"/>
    <property type="match status" value="1"/>
</dbReference>
<dbReference type="GO" id="GO:0005975">
    <property type="term" value="P:carbohydrate metabolic process"/>
    <property type="evidence" value="ECO:0007669"/>
    <property type="project" value="InterPro"/>
</dbReference>
<dbReference type="Proteomes" id="UP000816034">
    <property type="component" value="Unassembled WGS sequence"/>
</dbReference>
<feature type="binding site" evidence="5">
    <location>
        <position position="264"/>
    </location>
    <ligand>
        <name>substrate</name>
    </ligand>
</feature>
<dbReference type="Pfam" id="PF20811">
    <property type="entry name" value="PARG_cat_N"/>
    <property type="match status" value="1"/>
</dbReference>
<comment type="similarity">
    <text evidence="1">Belongs to the poly(ADP-ribose) glycohydrolase family.</text>
</comment>
<evidence type="ECO:0000313" key="9">
    <source>
        <dbReference type="Proteomes" id="UP000816034"/>
    </source>
</evidence>
<keyword evidence="9" id="KW-1185">Reference proteome</keyword>
<dbReference type="GO" id="GO:0005737">
    <property type="term" value="C:cytoplasm"/>
    <property type="evidence" value="ECO:0007669"/>
    <property type="project" value="TreeGrafter"/>
</dbReference>
<feature type="active site" evidence="4">
    <location>
        <position position="280"/>
    </location>
</feature>
<dbReference type="GO" id="GO:1990966">
    <property type="term" value="P:ATP generation from poly-ADP-D-ribose"/>
    <property type="evidence" value="ECO:0007669"/>
    <property type="project" value="TreeGrafter"/>
</dbReference>
<dbReference type="AlphaFoldDB" id="A0AA88GQU4"/>
<evidence type="ECO:0000256" key="4">
    <source>
        <dbReference type="PIRSR" id="PIRSR607724-1"/>
    </source>
</evidence>
<comment type="caution">
    <text evidence="8">The sequence shown here is derived from an EMBL/GenBank/DDBJ whole genome shotgun (WGS) entry which is preliminary data.</text>
</comment>
<proteinExistence type="inferred from homology"/>
<evidence type="ECO:0000256" key="5">
    <source>
        <dbReference type="PIRSR" id="PIRSR607724-2"/>
    </source>
</evidence>
<gene>
    <name evidence="8" type="ORF">C9374_001532</name>
</gene>
<dbReference type="PANTHER" id="PTHR12837">
    <property type="entry name" value="POLY ADP-RIBOSE GLYCOHYDROLASE"/>
    <property type="match status" value="1"/>
</dbReference>
<feature type="domain" description="PARG helical" evidence="7">
    <location>
        <begin position="100"/>
        <end position="222"/>
    </location>
</feature>
<dbReference type="EMBL" id="PYSW02000013">
    <property type="protein sequence ID" value="KAG2387200.1"/>
    <property type="molecule type" value="Genomic_DNA"/>
</dbReference>
<dbReference type="GO" id="GO:0006282">
    <property type="term" value="P:regulation of DNA repair"/>
    <property type="evidence" value="ECO:0007669"/>
    <property type="project" value="InterPro"/>
</dbReference>
<reference evidence="8 9" key="1">
    <citation type="journal article" date="2018" name="BMC Genomics">
        <title>The genome of Naegleria lovaniensis, the basis for a comparative approach to unravel pathogenicity factors of the human pathogenic amoeba N. fowleri.</title>
        <authorList>
            <person name="Liechti N."/>
            <person name="Schurch N."/>
            <person name="Bruggmann R."/>
            <person name="Wittwer M."/>
        </authorList>
    </citation>
    <scope>NUCLEOTIDE SEQUENCE [LARGE SCALE GENOMIC DNA]</scope>
    <source>
        <strain evidence="8 9">ATCC 30569</strain>
    </source>
</reference>
<organism evidence="8 9">
    <name type="scientific">Naegleria lovaniensis</name>
    <name type="common">Amoeba</name>
    <dbReference type="NCBI Taxonomy" id="51637"/>
    <lineage>
        <taxon>Eukaryota</taxon>
        <taxon>Discoba</taxon>
        <taxon>Heterolobosea</taxon>
        <taxon>Tetramitia</taxon>
        <taxon>Eutetramitia</taxon>
        <taxon>Vahlkampfiidae</taxon>
        <taxon>Naegleria</taxon>
    </lineage>
</organism>